<dbReference type="AlphaFoldDB" id="F9ZW63"/>
<dbReference type="EMBL" id="CP002738">
    <property type="protein sequence ID" value="AEG02501.1"/>
    <property type="molecule type" value="Genomic_DNA"/>
</dbReference>
<evidence type="ECO:0000313" key="5">
    <source>
        <dbReference type="EMBL" id="AEG02501.1"/>
    </source>
</evidence>
<dbReference type="InterPro" id="IPR052702">
    <property type="entry name" value="MscS-like_channel"/>
</dbReference>
<evidence type="ECO:0000313" key="7">
    <source>
        <dbReference type="Proteomes" id="UP000008888"/>
    </source>
</evidence>
<dbReference type="EMBL" id="CP002738">
    <property type="protein sequence ID" value="AEF99310.1"/>
    <property type="molecule type" value="Genomic_DNA"/>
</dbReference>
<dbReference type="EMBL" id="CP002738">
    <property type="protein sequence ID" value="AEG02660.1"/>
    <property type="molecule type" value="Genomic_DNA"/>
</dbReference>
<proteinExistence type="predicted"/>
<dbReference type="NCBIfam" id="NF033545">
    <property type="entry name" value="transpos_IS630"/>
    <property type="match status" value="1"/>
</dbReference>
<evidence type="ECO:0000313" key="4">
    <source>
        <dbReference type="EMBL" id="AEG02034.1"/>
    </source>
</evidence>
<dbReference type="STRING" id="857087.Metme_0872"/>
<accession>F9ZW63</accession>
<dbReference type="KEGG" id="mmt:Metme_0872"/>
<dbReference type="Proteomes" id="UP000008888">
    <property type="component" value="Chromosome"/>
</dbReference>
<dbReference type="PANTHER" id="PTHR30347">
    <property type="entry name" value="POTASSIUM CHANNEL RELATED"/>
    <property type="match status" value="1"/>
</dbReference>
<protein>
    <submittedName>
        <fullName evidence="4">Integrase catalytic region</fullName>
    </submittedName>
</protein>
<feature type="domain" description="Tc1-like transposase DDE" evidence="1">
    <location>
        <begin position="171"/>
        <end position="314"/>
    </location>
</feature>
<evidence type="ECO:0000313" key="2">
    <source>
        <dbReference type="EMBL" id="AEF99310.1"/>
    </source>
</evidence>
<dbReference type="PANTHER" id="PTHR30347:SF1">
    <property type="entry name" value="MECHANOSENSITIVE CHANNEL MSCK"/>
    <property type="match status" value="1"/>
</dbReference>
<name>F9ZW63_METMM</name>
<organism evidence="4 7">
    <name type="scientific">Methylomonas methanica (strain DSM 25384 / MC09)</name>
    <dbReference type="NCBI Taxonomy" id="857087"/>
    <lineage>
        <taxon>Bacteria</taxon>
        <taxon>Pseudomonadati</taxon>
        <taxon>Pseudomonadota</taxon>
        <taxon>Gammaproteobacteria</taxon>
        <taxon>Methylococcales</taxon>
        <taxon>Methylococcaceae</taxon>
        <taxon>Methylomonas</taxon>
    </lineage>
</organism>
<dbReference type="EMBL" id="CP002738">
    <property type="protein sequence ID" value="AEG00635.1"/>
    <property type="molecule type" value="Genomic_DNA"/>
</dbReference>
<dbReference type="InterPro" id="IPR012337">
    <property type="entry name" value="RNaseH-like_sf"/>
</dbReference>
<dbReference type="InterPro" id="IPR047655">
    <property type="entry name" value="Transpos_IS630-like"/>
</dbReference>
<evidence type="ECO:0000313" key="3">
    <source>
        <dbReference type="EMBL" id="AEG00635.1"/>
    </source>
</evidence>
<dbReference type="GO" id="GO:0003676">
    <property type="term" value="F:nucleic acid binding"/>
    <property type="evidence" value="ECO:0007669"/>
    <property type="project" value="InterPro"/>
</dbReference>
<evidence type="ECO:0000259" key="1">
    <source>
        <dbReference type="Pfam" id="PF13358"/>
    </source>
</evidence>
<dbReference type="HOGENOM" id="CLU_041125_0_0_6"/>
<keyword evidence="7" id="KW-1185">Reference proteome</keyword>
<dbReference type="Gene3D" id="3.30.420.10">
    <property type="entry name" value="Ribonuclease H-like superfamily/Ribonuclease H"/>
    <property type="match status" value="1"/>
</dbReference>
<dbReference type="KEGG" id="mmt:Metme_3673"/>
<dbReference type="InterPro" id="IPR036397">
    <property type="entry name" value="RNaseH_sf"/>
</dbReference>
<reference evidence="7" key="3">
    <citation type="submission" date="2011-05" db="EMBL/GenBank/DDBJ databases">
        <title>Complete sequence of Methylomonas methanica MC09.</title>
        <authorList>
            <consortium name="US DOE Joint Genome Institute"/>
            <person name="Lucas S."/>
            <person name="Han J."/>
            <person name="Lapidus A."/>
            <person name="Cheng J.-F."/>
            <person name="Goodwin L."/>
            <person name="Pitluck S."/>
            <person name="Peters L."/>
            <person name="Mikhailova N."/>
            <person name="Teshima H."/>
            <person name="Han C."/>
            <person name="Tapia R."/>
            <person name="Land M."/>
            <person name="Hauser L."/>
            <person name="Kyrpides N."/>
            <person name="Ivanova N."/>
            <person name="Pagani I."/>
            <person name="Stein L."/>
            <person name="Woyke T."/>
        </authorList>
    </citation>
    <scope>NUCLEOTIDE SEQUENCE [LARGE SCALE GENOMIC DNA]</scope>
    <source>
        <strain evidence="7">MC09</strain>
    </source>
</reference>
<reference evidence="4 7" key="1">
    <citation type="journal article" date="2011" name="J. Bacteriol.">
        <title>Complete Genome Sequence of the Aerobic Marine Methanotroph Methylomonas methanica MC09.</title>
        <authorList>
            <person name="Boden R."/>
            <person name="Cunliffe M."/>
            <person name="Scanlan J."/>
            <person name="Moussard H."/>
            <person name="Kits K.D."/>
            <person name="Klotz M.G."/>
            <person name="Jetten M.S."/>
            <person name="Vuilleumier S."/>
            <person name="Han J."/>
            <person name="Peters L."/>
            <person name="Mikhailova N."/>
            <person name="Teshima H."/>
            <person name="Tapia R."/>
            <person name="Kyrpides N."/>
            <person name="Ivanova N."/>
            <person name="Pagani I."/>
            <person name="Cheng J.F."/>
            <person name="Goodwin L."/>
            <person name="Han C."/>
            <person name="Hauser L."/>
            <person name="Land M.L."/>
            <person name="Lapidus A."/>
            <person name="Lucas S."/>
            <person name="Pitluck S."/>
            <person name="Woyke T."/>
            <person name="Stein L."/>
            <person name="Murrell J.C."/>
        </authorList>
    </citation>
    <scope>NUCLEOTIDE SEQUENCE [LARGE SCALE GENOMIC DNA]</scope>
    <source>
        <strain evidence="4 7">MC09</strain>
    </source>
</reference>
<dbReference type="KEGG" id="mmt:Metme_2231"/>
<dbReference type="SUPFAM" id="SSF46689">
    <property type="entry name" value="Homeodomain-like"/>
    <property type="match status" value="1"/>
</dbReference>
<dbReference type="EMBL" id="CP002738">
    <property type="protein sequence ID" value="AEG02034.1"/>
    <property type="molecule type" value="Genomic_DNA"/>
</dbReference>
<dbReference type="InterPro" id="IPR038717">
    <property type="entry name" value="Tc1-like_DDE_dom"/>
</dbReference>
<gene>
    <name evidence="2" type="ordered locus">Metme_0872</name>
    <name evidence="3" type="ordered locus">Metme_2231</name>
    <name evidence="4" type="ordered locus">Metme_3673</name>
    <name evidence="5" type="ordered locus">Metme_4150</name>
    <name evidence="6" type="ordered locus">Metme_4311</name>
</gene>
<dbReference type="Pfam" id="PF13565">
    <property type="entry name" value="HTH_32"/>
    <property type="match status" value="1"/>
</dbReference>
<dbReference type="SUPFAM" id="SSF53098">
    <property type="entry name" value="Ribonuclease H-like"/>
    <property type="match status" value="1"/>
</dbReference>
<dbReference type="eggNOG" id="COG3335">
    <property type="taxonomic scope" value="Bacteria"/>
</dbReference>
<evidence type="ECO:0000313" key="6">
    <source>
        <dbReference type="EMBL" id="AEG02660.1"/>
    </source>
</evidence>
<dbReference type="InterPro" id="IPR009057">
    <property type="entry name" value="Homeodomain-like_sf"/>
</dbReference>
<reference key="2">
    <citation type="submission" date="2011-05" db="EMBL/GenBank/DDBJ databases">
        <title>Complete genome sequence of the aerobic marine methanotroph Methylomonas methanica MC09.</title>
        <authorList>
            <person name="Boden R."/>
            <person name="Cunliffe M."/>
            <person name="Scanlan J."/>
            <person name="Moussard H."/>
            <person name="Kits K.D."/>
            <person name="Klotz M."/>
            <person name="Jetten M."/>
            <person name="Vuilleumier S."/>
            <person name="Han J."/>
            <person name="Peters L."/>
            <person name="Mikhailova N."/>
            <person name="Teshima H."/>
            <person name="Tapia R."/>
            <person name="Kyrpides N."/>
            <person name="Ivanova N."/>
            <person name="Pagani I."/>
            <person name="Cheng J.-F."/>
            <person name="Goodwin L."/>
            <person name="Han C."/>
            <person name="Hauser L."/>
            <person name="Land M."/>
            <person name="Lapidus A."/>
            <person name="Lucas S."/>
            <person name="Pitluck S."/>
            <person name="Woyke T."/>
            <person name="Stein L.Y."/>
            <person name="Murrell C."/>
        </authorList>
    </citation>
    <scope>NUCLEOTIDE SEQUENCE</scope>
    <source>
        <strain>MC09</strain>
    </source>
</reference>
<dbReference type="KEGG" id="mmt:Metme_4311"/>
<dbReference type="KEGG" id="mmt:Metme_4150"/>
<sequence>MKLDLNEQDRSTLNRWVKSRAIDEKQTLRARIVLMTADRIASQEIMDTLKISAPTLNLWRRRFVECGIDGLKKGKTRPSRVPPLPVEKVQEVLTLTLTGKPTHATHWSCRTMAEQVGISRMAVHRIWREHQLKPHRVKGFKVSNDPQFEEKLRDVVGLYLDPPEKAIVFSVDEKSQIQALDRTQPGLPIKPGKNGTMTHDYKRHGTTTLFAALNVHEGTVIGECLPKHRNDEFLKFLKLLDRRTDKNLAVHLIVDNYATHKHPNVKAWLDKHPRFQMHFTPTSASWVNLVERFFRDITEERIRRGVFRSVDELKQAIMQYLDHRNLHPKPYQWTATPDAILTKVAKAKEMLRTLH</sequence>
<dbReference type="Pfam" id="PF13358">
    <property type="entry name" value="DDE_3"/>
    <property type="match status" value="1"/>
</dbReference>